<feature type="compositionally biased region" description="Polar residues" evidence="1">
    <location>
        <begin position="1"/>
        <end position="12"/>
    </location>
</feature>
<evidence type="ECO:0000256" key="1">
    <source>
        <dbReference type="SAM" id="MobiDB-lite"/>
    </source>
</evidence>
<name>A0A974CDB6_XENLA</name>
<gene>
    <name evidence="2" type="ORF">XELAEV_18037736mg</name>
</gene>
<sequence length="71" mass="8052">MCKAQGGTSFNRSRIDFRKRGGGGGVKASNSKRQTIRLPREGVGLRWRQIEGKSRPKTILLRKGGRRERRT</sequence>
<accession>A0A974CDB6</accession>
<evidence type="ECO:0000313" key="3">
    <source>
        <dbReference type="Proteomes" id="UP000694892"/>
    </source>
</evidence>
<evidence type="ECO:0000313" key="2">
    <source>
        <dbReference type="EMBL" id="OCT70812.1"/>
    </source>
</evidence>
<organism evidence="2 3">
    <name type="scientific">Xenopus laevis</name>
    <name type="common">African clawed frog</name>
    <dbReference type="NCBI Taxonomy" id="8355"/>
    <lineage>
        <taxon>Eukaryota</taxon>
        <taxon>Metazoa</taxon>
        <taxon>Chordata</taxon>
        <taxon>Craniata</taxon>
        <taxon>Vertebrata</taxon>
        <taxon>Euteleostomi</taxon>
        <taxon>Amphibia</taxon>
        <taxon>Batrachia</taxon>
        <taxon>Anura</taxon>
        <taxon>Pipoidea</taxon>
        <taxon>Pipidae</taxon>
        <taxon>Xenopodinae</taxon>
        <taxon>Xenopus</taxon>
        <taxon>Xenopus</taxon>
    </lineage>
</organism>
<reference evidence="3" key="1">
    <citation type="journal article" date="2016" name="Nature">
        <title>Genome evolution in the allotetraploid frog Xenopus laevis.</title>
        <authorList>
            <person name="Session A.M."/>
            <person name="Uno Y."/>
            <person name="Kwon T."/>
            <person name="Chapman J.A."/>
            <person name="Toyoda A."/>
            <person name="Takahashi S."/>
            <person name="Fukui A."/>
            <person name="Hikosaka A."/>
            <person name="Suzuki A."/>
            <person name="Kondo M."/>
            <person name="van Heeringen S.J."/>
            <person name="Quigley I."/>
            <person name="Heinz S."/>
            <person name="Ogino H."/>
            <person name="Ochi H."/>
            <person name="Hellsten U."/>
            <person name="Lyons J.B."/>
            <person name="Simakov O."/>
            <person name="Putnam N."/>
            <person name="Stites J."/>
            <person name="Kuroki Y."/>
            <person name="Tanaka T."/>
            <person name="Michiue T."/>
            <person name="Watanabe M."/>
            <person name="Bogdanovic O."/>
            <person name="Lister R."/>
            <person name="Georgiou G."/>
            <person name="Paranjpe S.S."/>
            <person name="van Kruijsbergen I."/>
            <person name="Shu S."/>
            <person name="Carlson J."/>
            <person name="Kinoshita T."/>
            <person name="Ohta Y."/>
            <person name="Mawaribuchi S."/>
            <person name="Jenkins J."/>
            <person name="Grimwood J."/>
            <person name="Schmutz J."/>
            <person name="Mitros T."/>
            <person name="Mozaffari S.V."/>
            <person name="Suzuki Y."/>
            <person name="Haramoto Y."/>
            <person name="Yamamoto T.S."/>
            <person name="Takagi C."/>
            <person name="Heald R."/>
            <person name="Miller K."/>
            <person name="Haudenschild C."/>
            <person name="Kitzman J."/>
            <person name="Nakayama T."/>
            <person name="Izutsu Y."/>
            <person name="Robert J."/>
            <person name="Fortriede J."/>
            <person name="Burns K."/>
            <person name="Lotay V."/>
            <person name="Karimi K."/>
            <person name="Yasuoka Y."/>
            <person name="Dichmann D.S."/>
            <person name="Flajnik M.F."/>
            <person name="Houston D.W."/>
            <person name="Shendure J."/>
            <person name="DuPasquier L."/>
            <person name="Vize P.D."/>
            <person name="Zorn A.M."/>
            <person name="Ito M."/>
            <person name="Marcotte E.M."/>
            <person name="Wallingford J.B."/>
            <person name="Ito Y."/>
            <person name="Asashima M."/>
            <person name="Ueno N."/>
            <person name="Matsuda Y."/>
            <person name="Veenstra G.J."/>
            <person name="Fujiyama A."/>
            <person name="Harland R.M."/>
            <person name="Taira M."/>
            <person name="Rokhsar D.S."/>
        </authorList>
    </citation>
    <scope>NUCLEOTIDE SEQUENCE [LARGE SCALE GENOMIC DNA]</scope>
    <source>
        <strain evidence="3">J</strain>
    </source>
</reference>
<proteinExistence type="predicted"/>
<dbReference type="AlphaFoldDB" id="A0A974CDB6"/>
<dbReference type="EMBL" id="CM004479">
    <property type="protein sequence ID" value="OCT70812.1"/>
    <property type="molecule type" value="Genomic_DNA"/>
</dbReference>
<feature type="region of interest" description="Disordered" evidence="1">
    <location>
        <begin position="1"/>
        <end position="41"/>
    </location>
</feature>
<dbReference type="Proteomes" id="UP000694892">
    <property type="component" value="Chromosome 7S"/>
</dbReference>
<protein>
    <submittedName>
        <fullName evidence="2">Uncharacterized protein</fullName>
    </submittedName>
</protein>
<feature type="region of interest" description="Disordered" evidence="1">
    <location>
        <begin position="52"/>
        <end position="71"/>
    </location>
</feature>